<proteinExistence type="predicted"/>
<gene>
    <name evidence="2" type="ORF">PRCB_02290</name>
</gene>
<dbReference type="SUPFAM" id="SSF53098">
    <property type="entry name" value="Ribonuclease H-like"/>
    <property type="match status" value="1"/>
</dbReference>
<dbReference type="InterPro" id="IPR001584">
    <property type="entry name" value="Integrase_cat-core"/>
</dbReference>
<accession>A0A2M9WHY5</accession>
<dbReference type="InterPro" id="IPR012337">
    <property type="entry name" value="RNaseH-like_sf"/>
</dbReference>
<dbReference type="EMBL" id="PIQI01000004">
    <property type="protein sequence ID" value="PJZ07170.1"/>
    <property type="molecule type" value="Genomic_DNA"/>
</dbReference>
<dbReference type="GO" id="GO:0015074">
    <property type="term" value="P:DNA integration"/>
    <property type="evidence" value="ECO:0007669"/>
    <property type="project" value="InterPro"/>
</dbReference>
<protein>
    <recommendedName>
        <fullName evidence="1">Integrase catalytic domain-containing protein</fullName>
    </recommendedName>
</protein>
<comment type="caution">
    <text evidence="2">The sequence shown here is derived from an EMBL/GenBank/DDBJ whole genome shotgun (WGS) entry which is preliminary data.</text>
</comment>
<dbReference type="AlphaFoldDB" id="A0A2M9WHY5"/>
<sequence length="47" mass="5353">MTWVGSLEDARYNIDAWRIHYNQSRPHSALGLMTPTEFAKKSAGCQN</sequence>
<reference evidence="2 3" key="1">
    <citation type="submission" date="2017-11" db="EMBL/GenBank/DDBJ databases">
        <title>The genome sequence of Pantoea rodasii DSM 26611.</title>
        <authorList>
            <person name="Gao J."/>
            <person name="Mao X."/>
            <person name="Sun J."/>
        </authorList>
    </citation>
    <scope>NUCLEOTIDE SEQUENCE [LARGE SCALE GENOMIC DNA]</scope>
    <source>
        <strain evidence="2 3">DSM 26611</strain>
    </source>
</reference>
<name>A0A2M9WHY5_9GAMM</name>
<dbReference type="OrthoDB" id="9774685at2"/>
<dbReference type="Proteomes" id="UP000232062">
    <property type="component" value="Unassembled WGS sequence"/>
</dbReference>
<evidence type="ECO:0000259" key="1">
    <source>
        <dbReference type="Pfam" id="PF13683"/>
    </source>
</evidence>
<dbReference type="Pfam" id="PF13683">
    <property type="entry name" value="rve_3"/>
    <property type="match status" value="1"/>
</dbReference>
<feature type="domain" description="Integrase catalytic" evidence="1">
    <location>
        <begin position="2"/>
        <end position="35"/>
    </location>
</feature>
<evidence type="ECO:0000313" key="2">
    <source>
        <dbReference type="EMBL" id="PJZ07170.1"/>
    </source>
</evidence>
<evidence type="ECO:0000313" key="3">
    <source>
        <dbReference type="Proteomes" id="UP000232062"/>
    </source>
</evidence>
<organism evidence="2 3">
    <name type="scientific">Pantoea rodasii</name>
    <dbReference type="NCBI Taxonomy" id="1076549"/>
    <lineage>
        <taxon>Bacteria</taxon>
        <taxon>Pseudomonadati</taxon>
        <taxon>Pseudomonadota</taxon>
        <taxon>Gammaproteobacteria</taxon>
        <taxon>Enterobacterales</taxon>
        <taxon>Erwiniaceae</taxon>
        <taxon>Pantoea</taxon>
    </lineage>
</organism>
<keyword evidence="3" id="KW-1185">Reference proteome</keyword>